<evidence type="ECO:0000256" key="1">
    <source>
        <dbReference type="SAM" id="MobiDB-lite"/>
    </source>
</evidence>
<feature type="compositionally biased region" description="Low complexity" evidence="1">
    <location>
        <begin position="504"/>
        <end position="522"/>
    </location>
</feature>
<evidence type="ECO:0000313" key="3">
    <source>
        <dbReference type="Proteomes" id="UP000009014"/>
    </source>
</evidence>
<feature type="region of interest" description="Disordered" evidence="1">
    <location>
        <begin position="503"/>
        <end position="525"/>
    </location>
</feature>
<dbReference type="KEGG" id="vg:14296445"/>
<gene>
    <name evidence="2" type="ORF">BcepMigl_gp68</name>
</gene>
<feature type="compositionally biased region" description="Low complexity" evidence="1">
    <location>
        <begin position="172"/>
        <end position="186"/>
    </location>
</feature>
<protein>
    <submittedName>
        <fullName evidence="2">Virion associated protein</fullName>
    </submittedName>
</protein>
<dbReference type="RefSeq" id="YP_007236814.1">
    <property type="nucleotide sequence ID" value="NC_019917.1"/>
</dbReference>
<dbReference type="Proteomes" id="UP000009014">
    <property type="component" value="Segment"/>
</dbReference>
<sequence>MANYGIGIGAFAQGLMQGVQLGKQFRDAKKQWDAEAATKDAMDAAKAERADAVAAEQARLLGIGPQGPQAPAAPATPDSAATPPAAATTQPVDMSTPAATPLPAQQPGAAPAAAPAPAAPAAAPTPTPAPAQIPPDALKGAPMADSGGMAPAPTPAEAVGAARAMDTPAQRGTSAATSTTGSIAASPAVAAATRGINGGEPMTDAQARALAEKSAPSVMDFFRKKGVPKIAETYLAQGDPAKAQAWTDWAEAQDNKRNMATWAKAWRATQMGDIEGAADHFMELYKNYNDGVTPVSKEVVKDKDGNITGFNVKLKTDATGEERTSFIDRNQMLEMGLAALSPPQMFEMAWKRQQTQDAAKAKVAEKIGEAKLKLATDTALENQRQKGRVQLEGVKHEGDLERDVQKSKLDAETRRNKVQEELDAKVEALKNGGYSDEFISSALPSILGIDQYKRSTSPDEAKRLAFGDRMKNDPSFARLPVEKQRALIEQDMAIIYGGMKPTEAPAGAPAAASGAPPASPAARGLPVLDTKTGKIVYR</sequence>
<name>I6X6V0_9CAUD</name>
<proteinExistence type="predicted"/>
<keyword evidence="3" id="KW-1185">Reference proteome</keyword>
<feature type="region of interest" description="Disordered" evidence="1">
    <location>
        <begin position="63"/>
        <end position="186"/>
    </location>
</feature>
<reference evidence="2 3" key="1">
    <citation type="submission" date="2012-05" db="EMBL/GenBank/DDBJ databases">
        <title>Complete genome of the Bcep22-like bacteriophage BcepMigl.</title>
        <authorList>
            <person name="Gill J.J."/>
            <person name="Migl D.M."/>
            <person name="Summer E.J."/>
            <person name="Gonzlaez C.F."/>
            <person name="Young R."/>
        </authorList>
    </citation>
    <scope>NUCLEOTIDE SEQUENCE [LARGE SCALE GENOMIC DNA]</scope>
</reference>
<evidence type="ECO:0000313" key="2">
    <source>
        <dbReference type="EMBL" id="AFN39137.1"/>
    </source>
</evidence>
<feature type="compositionally biased region" description="Low complexity" evidence="1">
    <location>
        <begin position="66"/>
        <end position="122"/>
    </location>
</feature>
<accession>I6X6V0</accession>
<organism evidence="2 3">
    <name type="scientific">Burkholderia phage BcepMigl</name>
    <dbReference type="NCBI Taxonomy" id="2886899"/>
    <lineage>
        <taxon>Viruses</taxon>
        <taxon>Duplodnaviria</taxon>
        <taxon>Heunggongvirae</taxon>
        <taxon>Uroviricota</taxon>
        <taxon>Caudoviricetes</taxon>
        <taxon>Lessievirus</taxon>
        <taxon>Lessievirus bcepmigl</taxon>
    </lineage>
</organism>
<dbReference type="GeneID" id="14296445"/>
<dbReference type="OrthoDB" id="5230at10239"/>
<feature type="compositionally biased region" description="Pro residues" evidence="1">
    <location>
        <begin position="123"/>
        <end position="133"/>
    </location>
</feature>
<dbReference type="EMBL" id="JX104231">
    <property type="protein sequence ID" value="AFN39137.1"/>
    <property type="molecule type" value="Genomic_DNA"/>
</dbReference>